<evidence type="ECO:0000256" key="1">
    <source>
        <dbReference type="ARBA" id="ARBA00022588"/>
    </source>
</evidence>
<dbReference type="InParanoid" id="A0A6P8T117"/>
<evidence type="ECO:0000259" key="9">
    <source>
        <dbReference type="PROSITE" id="PS50119"/>
    </source>
</evidence>
<feature type="coiled-coil region" evidence="7">
    <location>
        <begin position="205"/>
        <end position="232"/>
    </location>
</feature>
<dbReference type="PROSITE" id="PS50188">
    <property type="entry name" value="B302_SPRY"/>
    <property type="match status" value="1"/>
</dbReference>
<dbReference type="Gene3D" id="3.30.160.60">
    <property type="entry name" value="Classic Zinc Finger"/>
    <property type="match status" value="1"/>
</dbReference>
<name>A0A6P8T117_GYMAC</name>
<keyword evidence="1" id="KW-0399">Innate immunity</keyword>
<dbReference type="PROSITE" id="PS00518">
    <property type="entry name" value="ZF_RING_1"/>
    <property type="match status" value="1"/>
</dbReference>
<dbReference type="SUPFAM" id="SSF57845">
    <property type="entry name" value="B-box zinc-binding domain"/>
    <property type="match status" value="1"/>
</dbReference>
<dbReference type="Gene3D" id="2.60.120.920">
    <property type="match status" value="1"/>
</dbReference>
<dbReference type="GO" id="GO:0045087">
    <property type="term" value="P:innate immune response"/>
    <property type="evidence" value="ECO:0007669"/>
    <property type="project" value="UniProtKB-KW"/>
</dbReference>
<dbReference type="CDD" id="cd16040">
    <property type="entry name" value="SPRY_PRY_SNTX"/>
    <property type="match status" value="1"/>
</dbReference>
<dbReference type="PROSITE" id="PS50089">
    <property type="entry name" value="ZF_RING_2"/>
    <property type="match status" value="1"/>
</dbReference>
<evidence type="ECO:0000259" key="10">
    <source>
        <dbReference type="PROSITE" id="PS50188"/>
    </source>
</evidence>
<dbReference type="InterPro" id="IPR003877">
    <property type="entry name" value="SPRY_dom"/>
</dbReference>
<dbReference type="InterPro" id="IPR001870">
    <property type="entry name" value="B30.2/SPRY"/>
</dbReference>
<evidence type="ECO:0000256" key="7">
    <source>
        <dbReference type="SAM" id="Coils"/>
    </source>
</evidence>
<dbReference type="InterPro" id="IPR017907">
    <property type="entry name" value="Znf_RING_CS"/>
</dbReference>
<proteinExistence type="predicted"/>
<dbReference type="PANTHER" id="PTHR25465">
    <property type="entry name" value="B-BOX DOMAIN CONTAINING"/>
    <property type="match status" value="1"/>
</dbReference>
<evidence type="ECO:0000256" key="3">
    <source>
        <dbReference type="ARBA" id="ARBA00022771"/>
    </source>
</evidence>
<dbReference type="GO" id="GO:0005737">
    <property type="term" value="C:cytoplasm"/>
    <property type="evidence" value="ECO:0007669"/>
    <property type="project" value="UniProtKB-ARBA"/>
</dbReference>
<feature type="domain" description="B box-type" evidence="9">
    <location>
        <begin position="150"/>
        <end position="190"/>
    </location>
</feature>
<dbReference type="InterPro" id="IPR051051">
    <property type="entry name" value="E3_ubiq-ligase_TRIM/RNF"/>
</dbReference>
<feature type="domain" description="RING-type" evidence="8">
    <location>
        <begin position="15"/>
        <end position="58"/>
    </location>
</feature>
<dbReference type="InterPro" id="IPR006574">
    <property type="entry name" value="PRY"/>
</dbReference>
<accession>A0A6P8T117</accession>
<dbReference type="OrthoDB" id="6105938at2759"/>
<dbReference type="FunCoup" id="A0A6P8T117">
    <property type="interactions" value="16"/>
</dbReference>
<dbReference type="Gene3D" id="3.30.40.10">
    <property type="entry name" value="Zinc/RING finger domain, C3HC4 (zinc finger)"/>
    <property type="match status" value="1"/>
</dbReference>
<dbReference type="CDD" id="cd19769">
    <property type="entry name" value="Bbox2_TRIM16-like"/>
    <property type="match status" value="1"/>
</dbReference>
<dbReference type="SMART" id="SM00184">
    <property type="entry name" value="RING"/>
    <property type="match status" value="1"/>
</dbReference>
<dbReference type="PROSITE" id="PS50119">
    <property type="entry name" value="ZF_BBOX"/>
    <property type="match status" value="1"/>
</dbReference>
<dbReference type="InterPro" id="IPR043136">
    <property type="entry name" value="B30.2/SPRY_sf"/>
</dbReference>
<keyword evidence="7" id="KW-0175">Coiled coil</keyword>
<dbReference type="AlphaFoldDB" id="A0A6P8T117"/>
<reference evidence="12" key="1">
    <citation type="submission" date="2025-08" db="UniProtKB">
        <authorList>
            <consortium name="RefSeq"/>
        </authorList>
    </citation>
    <scope>IDENTIFICATION</scope>
</reference>
<dbReference type="Pfam" id="PF25600">
    <property type="entry name" value="TRIM_CC"/>
    <property type="match status" value="1"/>
</dbReference>
<dbReference type="GO" id="GO:0008270">
    <property type="term" value="F:zinc ion binding"/>
    <property type="evidence" value="ECO:0007669"/>
    <property type="project" value="UniProtKB-KW"/>
</dbReference>
<organism evidence="11 12">
    <name type="scientific">Gymnodraco acuticeps</name>
    <name type="common">Antarctic dragonfish</name>
    <dbReference type="NCBI Taxonomy" id="8218"/>
    <lineage>
        <taxon>Eukaryota</taxon>
        <taxon>Metazoa</taxon>
        <taxon>Chordata</taxon>
        <taxon>Craniata</taxon>
        <taxon>Vertebrata</taxon>
        <taxon>Euteleostomi</taxon>
        <taxon>Actinopterygii</taxon>
        <taxon>Neopterygii</taxon>
        <taxon>Teleostei</taxon>
        <taxon>Neoteleostei</taxon>
        <taxon>Acanthomorphata</taxon>
        <taxon>Eupercaria</taxon>
        <taxon>Perciformes</taxon>
        <taxon>Notothenioidei</taxon>
        <taxon>Bathydraconidae</taxon>
        <taxon>Gymnodraco</taxon>
    </lineage>
</organism>
<gene>
    <name evidence="12" type="primary">LOC117533498</name>
</gene>
<dbReference type="Pfam" id="PF00622">
    <property type="entry name" value="SPRY"/>
    <property type="match status" value="1"/>
</dbReference>
<dbReference type="Proteomes" id="UP000515161">
    <property type="component" value="Unplaced"/>
</dbReference>
<keyword evidence="4" id="KW-0862">Zinc</keyword>
<dbReference type="SMART" id="SM00336">
    <property type="entry name" value="BBOX"/>
    <property type="match status" value="1"/>
</dbReference>
<dbReference type="SUPFAM" id="SSF49899">
    <property type="entry name" value="Concanavalin A-like lectins/glucanases"/>
    <property type="match status" value="1"/>
</dbReference>
<protein>
    <submittedName>
        <fullName evidence="12">Tripartite motif-containing protein 16-like</fullName>
    </submittedName>
</protein>
<evidence type="ECO:0000256" key="5">
    <source>
        <dbReference type="ARBA" id="ARBA00022859"/>
    </source>
</evidence>
<dbReference type="SMART" id="SM00449">
    <property type="entry name" value="SPRY"/>
    <property type="match status" value="1"/>
</dbReference>
<evidence type="ECO:0000313" key="11">
    <source>
        <dbReference type="Proteomes" id="UP000515161"/>
    </source>
</evidence>
<keyword evidence="11" id="KW-1185">Reference proteome</keyword>
<dbReference type="InterPro" id="IPR001841">
    <property type="entry name" value="Znf_RING"/>
</dbReference>
<evidence type="ECO:0000259" key="8">
    <source>
        <dbReference type="PROSITE" id="PS50089"/>
    </source>
</evidence>
<dbReference type="InterPro" id="IPR000315">
    <property type="entry name" value="Znf_B-box"/>
</dbReference>
<evidence type="ECO:0000256" key="6">
    <source>
        <dbReference type="PROSITE-ProRule" id="PRU00024"/>
    </source>
</evidence>
<dbReference type="SUPFAM" id="SSF57850">
    <property type="entry name" value="RING/U-box"/>
    <property type="match status" value="1"/>
</dbReference>
<evidence type="ECO:0000256" key="2">
    <source>
        <dbReference type="ARBA" id="ARBA00022723"/>
    </source>
</evidence>
<dbReference type="InterPro" id="IPR003879">
    <property type="entry name" value="Butyrophylin_SPRY"/>
</dbReference>
<dbReference type="SMART" id="SM00589">
    <property type="entry name" value="PRY"/>
    <property type="match status" value="1"/>
</dbReference>
<dbReference type="KEGG" id="gacu:117533498"/>
<dbReference type="RefSeq" id="XP_034053167.1">
    <property type="nucleotide sequence ID" value="XM_034197276.1"/>
</dbReference>
<keyword evidence="2" id="KW-0479">Metal-binding</keyword>
<feature type="coiled-coil region" evidence="7">
    <location>
        <begin position="259"/>
        <end position="297"/>
    </location>
</feature>
<dbReference type="Pfam" id="PF13765">
    <property type="entry name" value="PRY"/>
    <property type="match status" value="1"/>
</dbReference>
<dbReference type="InterPro" id="IPR013320">
    <property type="entry name" value="ConA-like_dom_sf"/>
</dbReference>
<dbReference type="InterPro" id="IPR013083">
    <property type="entry name" value="Znf_RING/FYVE/PHD"/>
</dbReference>
<dbReference type="Gene3D" id="4.10.830.40">
    <property type="match status" value="1"/>
</dbReference>
<sequence>MKQKGVQLDRETFSCSICLDLLKDPVATPCGHSYCMKCIEGFWDGEDEKKTHSCPQCRQSFTPRPVLLKNTMLAALVEELKKKTGLQAAPADLCYAGAEDVACDVCTGRKRRACKSCLVCLASYCDKHLQPHYDVAPLKKHKLAEPSKKLQENICSRHDEVMKMFCRTDQQSICYLCSVEEHKGHDTVSAAAERTERQRELEGSRLNIQQRIQDGEKEVKLLQQEVEAVNGSADKAVEDSEKTFTELIRLMEKRSFDVKQQVRSQQKREVSRVKELQEKLEQEMVELKRRDAELKLLSHTEDHNQFLHSYPSLSALSEATHSSSINIRPLSYFEDVTAALSAVRDKLQDVLREEWTNVTLTEVDVLLPAAEPTSRAGFLTYSQEITLDPNTANTQLLISEGGRKATYMRQLQSYSSHPDRFTDYPQVLSRESLTGRCYLEVEWKGGAVYVAVAYKNISRAGGGGKCGFGLNDKSWSLECFRHSNSFRHNSIHTNVAGPLSSRVGVYLDHRAGILSFYSVSETMTLLHRVQTTFTQPLPSGVWLYYGTTAEFCKLK</sequence>
<dbReference type="Pfam" id="PF00643">
    <property type="entry name" value="zf-B_box"/>
    <property type="match status" value="1"/>
</dbReference>
<dbReference type="InterPro" id="IPR058030">
    <property type="entry name" value="TRIM8/14/16/25/29/45/65_CC"/>
</dbReference>
<dbReference type="GeneID" id="117533498"/>
<feature type="domain" description="B30.2/SPRY" evidence="10">
    <location>
        <begin position="365"/>
        <end position="555"/>
    </location>
</feature>
<dbReference type="PRINTS" id="PR01407">
    <property type="entry name" value="BUTYPHLNCDUF"/>
</dbReference>
<evidence type="ECO:0000256" key="4">
    <source>
        <dbReference type="ARBA" id="ARBA00022833"/>
    </source>
</evidence>
<keyword evidence="3 6" id="KW-0863">Zinc-finger</keyword>
<dbReference type="PANTHER" id="PTHR25465:SF5">
    <property type="entry name" value="E3 UBIQUITIN_ISG15 LIGASE TRIM25-RELATED"/>
    <property type="match status" value="1"/>
</dbReference>
<dbReference type="Pfam" id="PF15227">
    <property type="entry name" value="zf-C3HC4_4"/>
    <property type="match status" value="1"/>
</dbReference>
<evidence type="ECO:0000313" key="12">
    <source>
        <dbReference type="RefSeq" id="XP_034053167.1"/>
    </source>
</evidence>
<keyword evidence="5" id="KW-0391">Immunity</keyword>